<accession>A0AA86U8D9</accession>
<sequence>MSSKMKSTDYDFFTQLKSQSLQFLENVLSSSYHELNPLITSYAASVKIGLKYIGDQPNHIQVQNQCDENWQSLSIKIISVYLLSIQEISELILEKHIYNKDTITNALSFIRNIIDFPNIKIQQLFKYQKHLGLMFQNSKRLLLFIVIIEVCVPQLQLSMSDVYFENLLLSDESFASIRVISNQSEYLIKASKKKLGINPGIIVQVFKDKNKIQGYFIKQQYLSQTNRLNVDSQYSNGTQDYYISQSHSRSIKKLQIEDIQPDLKESLMYFLLAKLGLCPTFHLVINPYVLKGMYIATNDLNTDEHEYICMKSLQIIGYKQFQTIAKQKLQQ</sequence>
<protein>
    <submittedName>
        <fullName evidence="2">Hypothetical_protein</fullName>
    </submittedName>
</protein>
<evidence type="ECO:0000313" key="2">
    <source>
        <dbReference type="EMBL" id="CAL6063664.1"/>
    </source>
</evidence>
<organism evidence="1">
    <name type="scientific">Hexamita inflata</name>
    <dbReference type="NCBI Taxonomy" id="28002"/>
    <lineage>
        <taxon>Eukaryota</taxon>
        <taxon>Metamonada</taxon>
        <taxon>Diplomonadida</taxon>
        <taxon>Hexamitidae</taxon>
        <taxon>Hexamitinae</taxon>
        <taxon>Hexamita</taxon>
    </lineage>
</organism>
<dbReference type="AlphaFoldDB" id="A0AA86U8D9"/>
<evidence type="ECO:0000313" key="3">
    <source>
        <dbReference type="Proteomes" id="UP001642409"/>
    </source>
</evidence>
<gene>
    <name evidence="1" type="ORF">HINF_LOCUS34860</name>
    <name evidence="2" type="ORF">HINF_LOCUS50981</name>
</gene>
<dbReference type="EMBL" id="CAXDID020000247">
    <property type="protein sequence ID" value="CAL6063664.1"/>
    <property type="molecule type" value="Genomic_DNA"/>
</dbReference>
<reference evidence="2 3" key="2">
    <citation type="submission" date="2024-07" db="EMBL/GenBank/DDBJ databases">
        <authorList>
            <person name="Akdeniz Z."/>
        </authorList>
    </citation>
    <scope>NUCLEOTIDE SEQUENCE [LARGE SCALE GENOMIC DNA]</scope>
</reference>
<dbReference type="PANTHER" id="PTHR33651:SF2">
    <property type="entry name" value="PI3K_PI4K CATALYTIC DOMAIN-CONTAINING PROTEIN"/>
    <property type="match status" value="1"/>
</dbReference>
<keyword evidence="3" id="KW-1185">Reference proteome</keyword>
<comment type="caution">
    <text evidence="1">The sequence shown here is derived from an EMBL/GenBank/DDBJ whole genome shotgun (WGS) entry which is preliminary data.</text>
</comment>
<dbReference type="PANTHER" id="PTHR33651">
    <property type="entry name" value="PROTEIN CBG06246"/>
    <property type="match status" value="1"/>
</dbReference>
<evidence type="ECO:0000313" key="1">
    <source>
        <dbReference type="EMBL" id="CAI9947215.1"/>
    </source>
</evidence>
<proteinExistence type="predicted"/>
<reference evidence="1" key="1">
    <citation type="submission" date="2023-06" db="EMBL/GenBank/DDBJ databases">
        <authorList>
            <person name="Kurt Z."/>
        </authorList>
    </citation>
    <scope>NUCLEOTIDE SEQUENCE</scope>
</reference>
<name>A0AA86U8D9_9EUKA</name>
<dbReference type="Proteomes" id="UP001642409">
    <property type="component" value="Unassembled WGS sequence"/>
</dbReference>
<dbReference type="EMBL" id="CATOUU010000774">
    <property type="protein sequence ID" value="CAI9947215.1"/>
    <property type="molecule type" value="Genomic_DNA"/>
</dbReference>